<dbReference type="GO" id="GO:0004640">
    <property type="term" value="F:phosphoribosylanthranilate isomerase activity"/>
    <property type="evidence" value="ECO:0007669"/>
    <property type="project" value="TreeGrafter"/>
</dbReference>
<gene>
    <name evidence="8 10" type="primary">trpC</name>
    <name evidence="10" type="ORF">E6K74_01860</name>
</gene>
<evidence type="ECO:0000256" key="7">
    <source>
        <dbReference type="ARBA" id="ARBA00023239"/>
    </source>
</evidence>
<dbReference type="SUPFAM" id="SSF51366">
    <property type="entry name" value="Ribulose-phoshate binding barrel"/>
    <property type="match status" value="1"/>
</dbReference>
<evidence type="ECO:0000256" key="4">
    <source>
        <dbReference type="ARBA" id="ARBA00022793"/>
    </source>
</evidence>
<evidence type="ECO:0000259" key="9">
    <source>
        <dbReference type="Pfam" id="PF00218"/>
    </source>
</evidence>
<dbReference type="PANTHER" id="PTHR22854:SF2">
    <property type="entry name" value="INDOLE-3-GLYCEROL-PHOSPHATE SYNTHASE"/>
    <property type="match status" value="1"/>
</dbReference>
<dbReference type="EMBL" id="VBOU01000011">
    <property type="protein sequence ID" value="TMQ55904.1"/>
    <property type="molecule type" value="Genomic_DNA"/>
</dbReference>
<comment type="similarity">
    <text evidence="8">Belongs to the TrpC family.</text>
</comment>
<comment type="catalytic activity">
    <reaction evidence="1 8">
        <text>1-(2-carboxyphenylamino)-1-deoxy-D-ribulose 5-phosphate + H(+) = (1S,2R)-1-C-(indol-3-yl)glycerol 3-phosphate + CO2 + H2O</text>
        <dbReference type="Rhea" id="RHEA:23476"/>
        <dbReference type="ChEBI" id="CHEBI:15377"/>
        <dbReference type="ChEBI" id="CHEBI:15378"/>
        <dbReference type="ChEBI" id="CHEBI:16526"/>
        <dbReference type="ChEBI" id="CHEBI:58613"/>
        <dbReference type="ChEBI" id="CHEBI:58866"/>
        <dbReference type="EC" id="4.1.1.48"/>
    </reaction>
</comment>
<dbReference type="UniPathway" id="UPA00035">
    <property type="reaction ID" value="UER00043"/>
</dbReference>
<dbReference type="PANTHER" id="PTHR22854">
    <property type="entry name" value="TRYPTOPHAN BIOSYNTHESIS PROTEIN"/>
    <property type="match status" value="1"/>
</dbReference>
<evidence type="ECO:0000256" key="8">
    <source>
        <dbReference type="HAMAP-Rule" id="MF_00134"/>
    </source>
</evidence>
<accession>A0A538SXC7</accession>
<dbReference type="GO" id="GO:0000162">
    <property type="term" value="P:L-tryptophan biosynthetic process"/>
    <property type="evidence" value="ECO:0007669"/>
    <property type="project" value="UniProtKB-UniRule"/>
</dbReference>
<dbReference type="InterPro" id="IPR011060">
    <property type="entry name" value="RibuloseP-bd_barrel"/>
</dbReference>
<dbReference type="PROSITE" id="PS00614">
    <property type="entry name" value="IGPS"/>
    <property type="match status" value="1"/>
</dbReference>
<keyword evidence="5 8" id="KW-0822">Tryptophan biosynthesis</keyword>
<dbReference type="InterPro" id="IPR001468">
    <property type="entry name" value="Indole-3-GlycerolPSynthase_CS"/>
</dbReference>
<dbReference type="InterPro" id="IPR013798">
    <property type="entry name" value="Indole-3-glycerol_P_synth_dom"/>
</dbReference>
<dbReference type="AlphaFoldDB" id="A0A538SXC7"/>
<keyword evidence="7 8" id="KW-0456">Lyase</keyword>
<dbReference type="CDD" id="cd00331">
    <property type="entry name" value="IGPS"/>
    <property type="match status" value="1"/>
</dbReference>
<comment type="caution">
    <text evidence="10">The sequence shown here is derived from an EMBL/GenBank/DDBJ whole genome shotgun (WGS) entry which is preliminary data.</text>
</comment>
<evidence type="ECO:0000256" key="6">
    <source>
        <dbReference type="ARBA" id="ARBA00023141"/>
    </source>
</evidence>
<dbReference type="EC" id="4.1.1.48" evidence="8"/>
<evidence type="ECO:0000256" key="2">
    <source>
        <dbReference type="ARBA" id="ARBA00004696"/>
    </source>
</evidence>
<dbReference type="FunFam" id="3.20.20.70:FF:000024">
    <property type="entry name" value="Indole-3-glycerol phosphate synthase"/>
    <property type="match status" value="1"/>
</dbReference>
<keyword evidence="3 8" id="KW-0028">Amino-acid biosynthesis</keyword>
<reference evidence="10 11" key="1">
    <citation type="journal article" date="2019" name="Nat. Microbiol.">
        <title>Mediterranean grassland soil C-N compound turnover is dependent on rainfall and depth, and is mediated by genomically divergent microorganisms.</title>
        <authorList>
            <person name="Diamond S."/>
            <person name="Andeer P.F."/>
            <person name="Li Z."/>
            <person name="Crits-Christoph A."/>
            <person name="Burstein D."/>
            <person name="Anantharaman K."/>
            <person name="Lane K.R."/>
            <person name="Thomas B.C."/>
            <person name="Pan C."/>
            <person name="Northen T.R."/>
            <person name="Banfield J.F."/>
        </authorList>
    </citation>
    <scope>NUCLEOTIDE SEQUENCE [LARGE SCALE GENOMIC DNA]</scope>
    <source>
        <strain evidence="10">WS_4</strain>
    </source>
</reference>
<dbReference type="InterPro" id="IPR013785">
    <property type="entry name" value="Aldolase_TIM"/>
</dbReference>
<dbReference type="NCBIfam" id="NF001377">
    <property type="entry name" value="PRK00278.2-4"/>
    <property type="match status" value="1"/>
</dbReference>
<evidence type="ECO:0000256" key="1">
    <source>
        <dbReference type="ARBA" id="ARBA00001633"/>
    </source>
</evidence>
<name>A0A538SXC7_UNCEI</name>
<dbReference type="GO" id="GO:0004425">
    <property type="term" value="F:indole-3-glycerol-phosphate synthase activity"/>
    <property type="evidence" value="ECO:0007669"/>
    <property type="project" value="UniProtKB-UniRule"/>
</dbReference>
<evidence type="ECO:0000256" key="3">
    <source>
        <dbReference type="ARBA" id="ARBA00022605"/>
    </source>
</evidence>
<proteinExistence type="inferred from homology"/>
<feature type="domain" description="Indole-3-glycerol phosphate synthase" evidence="9">
    <location>
        <begin position="35"/>
        <end position="288"/>
    </location>
</feature>
<dbReference type="InterPro" id="IPR045186">
    <property type="entry name" value="Indole-3-glycerol_P_synth"/>
</dbReference>
<evidence type="ECO:0000256" key="5">
    <source>
        <dbReference type="ARBA" id="ARBA00022822"/>
    </source>
</evidence>
<sequence length="304" mass="33208">MACGGAGRFRASARYTGPVRGAVDETRRRVMADFLSTIAKERRERLDREALHTPTIELRRDAEARAGDSRAFGAALRRPSGEPLRVIAEIKRASPSSGVLKEEFKPVEIGIEYERVGAAAISVLTEPLRFQGSIEDLRLVREAVSLPVMLKDFVVHERQLYEARANGADAALLIVSLLSPAQLRDYAALAREIGLEVLLEVHEKAEVERALALEGAVGVNNRNLRTLEMRRHHASGILPLIPADRVRIAESGYSAREEMRELERVGADGVLVGETLLKAESIEQAFATLFGAASGKKPTGKQSG</sequence>
<dbReference type="Gene3D" id="3.20.20.70">
    <property type="entry name" value="Aldolase class I"/>
    <property type="match status" value="1"/>
</dbReference>
<comment type="pathway">
    <text evidence="2 8">Amino-acid biosynthesis; L-tryptophan biosynthesis; L-tryptophan from chorismate: step 4/5.</text>
</comment>
<evidence type="ECO:0000313" key="11">
    <source>
        <dbReference type="Proteomes" id="UP000319829"/>
    </source>
</evidence>
<keyword evidence="4 8" id="KW-0210">Decarboxylase</keyword>
<organism evidence="10 11">
    <name type="scientific">Eiseniibacteriota bacterium</name>
    <dbReference type="NCBI Taxonomy" id="2212470"/>
    <lineage>
        <taxon>Bacteria</taxon>
        <taxon>Candidatus Eiseniibacteriota</taxon>
    </lineage>
</organism>
<dbReference type="HAMAP" id="MF_00134_B">
    <property type="entry name" value="IGPS_B"/>
    <property type="match status" value="1"/>
</dbReference>
<dbReference type="Proteomes" id="UP000319829">
    <property type="component" value="Unassembled WGS sequence"/>
</dbReference>
<evidence type="ECO:0000313" key="10">
    <source>
        <dbReference type="EMBL" id="TMQ55904.1"/>
    </source>
</evidence>
<keyword evidence="6 8" id="KW-0057">Aromatic amino acid biosynthesis</keyword>
<dbReference type="Pfam" id="PF00218">
    <property type="entry name" value="IGPS"/>
    <property type="match status" value="1"/>
</dbReference>
<protein>
    <recommendedName>
        <fullName evidence="8">Indole-3-glycerol phosphate synthase</fullName>
        <shortName evidence="8">IGPS</shortName>
        <ecNumber evidence="8">4.1.1.48</ecNumber>
    </recommendedName>
</protein>